<dbReference type="STRING" id="393003.SAMN05660461_4893"/>
<keyword evidence="5" id="KW-1185">Reference proteome</keyword>
<sequence>MKKSPKTTKNKSAENDKPFFSKAENGESFFSKPGDNTLQLQPADTKAKDAAPTAAVADACKASSTPESRWANDNPGKVFGVEDRSSGKSESNELIFWNYCVGEAAMRAAHRERLNEVADRWVELLKKDSNLKVKLQGAASTSGNADSNKALAAQRAGIIRDFLIAKKIPDSRIVIDTTSSPRSMAPETSPENQARNRRVELFLFRSTPVVNKLLPWVDVQVQNLIIGQQGVPTPKPTFNETDNFFARNHFSMKASADITLTSLGGTGVGFSQVLTRDTLMAQYSDNTGRTLVLDYGNCNLLPCKDLENATSHFALDGLSMFNSGPGTTQGKVAIRDRPGAVFPLHYPDSKTGPFHLTHYFWMMDFTVILGVREMGAFIPLNHAFWSVAASEDVNIKKKSVSGMAPISVVSDWQPGMAPGMNLEAIYAGPTCRYVRRSEQVTGKENVCRPTETFE</sequence>
<dbReference type="AlphaFoldDB" id="A0A1T5P8D3"/>
<dbReference type="CDD" id="cd07185">
    <property type="entry name" value="OmpA_C-like"/>
    <property type="match status" value="1"/>
</dbReference>
<dbReference type="InterPro" id="IPR006665">
    <property type="entry name" value="OmpA-like"/>
</dbReference>
<organism evidence="4 5">
    <name type="scientific">Chitinophaga ginsengisegetis</name>
    <dbReference type="NCBI Taxonomy" id="393003"/>
    <lineage>
        <taxon>Bacteria</taxon>
        <taxon>Pseudomonadati</taxon>
        <taxon>Bacteroidota</taxon>
        <taxon>Chitinophagia</taxon>
        <taxon>Chitinophagales</taxon>
        <taxon>Chitinophagaceae</taxon>
        <taxon>Chitinophaga</taxon>
    </lineage>
</organism>
<dbReference type="PANTHER" id="PTHR30329">
    <property type="entry name" value="STATOR ELEMENT OF FLAGELLAR MOTOR COMPLEX"/>
    <property type="match status" value="1"/>
</dbReference>
<feature type="compositionally biased region" description="Low complexity" evidence="2">
    <location>
        <begin position="50"/>
        <end position="62"/>
    </location>
</feature>
<dbReference type="EMBL" id="FUZZ01000004">
    <property type="protein sequence ID" value="SKD09015.1"/>
    <property type="molecule type" value="Genomic_DNA"/>
</dbReference>
<dbReference type="SUPFAM" id="SSF103088">
    <property type="entry name" value="OmpA-like"/>
    <property type="match status" value="1"/>
</dbReference>
<evidence type="ECO:0000313" key="5">
    <source>
        <dbReference type="Proteomes" id="UP000190166"/>
    </source>
</evidence>
<dbReference type="Gene3D" id="3.30.1330.60">
    <property type="entry name" value="OmpA-like domain"/>
    <property type="match status" value="1"/>
</dbReference>
<proteinExistence type="predicted"/>
<dbReference type="GO" id="GO:0016020">
    <property type="term" value="C:membrane"/>
    <property type="evidence" value="ECO:0007669"/>
    <property type="project" value="UniProtKB-UniRule"/>
</dbReference>
<dbReference type="InterPro" id="IPR036737">
    <property type="entry name" value="OmpA-like_sf"/>
</dbReference>
<dbReference type="PANTHER" id="PTHR30329:SF21">
    <property type="entry name" value="LIPOPROTEIN YIAD-RELATED"/>
    <property type="match status" value="1"/>
</dbReference>
<reference evidence="4 5" key="1">
    <citation type="submission" date="2017-02" db="EMBL/GenBank/DDBJ databases">
        <authorList>
            <person name="Peterson S.W."/>
        </authorList>
    </citation>
    <scope>NUCLEOTIDE SEQUENCE [LARGE SCALE GENOMIC DNA]</scope>
    <source>
        <strain evidence="4 5">DSM 18108</strain>
    </source>
</reference>
<evidence type="ECO:0000256" key="1">
    <source>
        <dbReference type="PROSITE-ProRule" id="PRU00473"/>
    </source>
</evidence>
<gene>
    <name evidence="4" type="ORF">SAMN05660461_4893</name>
</gene>
<accession>A0A1T5P8D3</accession>
<dbReference type="PROSITE" id="PS51123">
    <property type="entry name" value="OMPA_2"/>
    <property type="match status" value="1"/>
</dbReference>
<dbReference type="Pfam" id="PF00691">
    <property type="entry name" value="OmpA"/>
    <property type="match status" value="1"/>
</dbReference>
<evidence type="ECO:0000256" key="2">
    <source>
        <dbReference type="SAM" id="MobiDB-lite"/>
    </source>
</evidence>
<evidence type="ECO:0000259" key="3">
    <source>
        <dbReference type="PROSITE" id="PS51123"/>
    </source>
</evidence>
<dbReference type="Proteomes" id="UP000190166">
    <property type="component" value="Unassembled WGS sequence"/>
</dbReference>
<protein>
    <submittedName>
        <fullName evidence="4">Outer membrane protein OmpA</fullName>
    </submittedName>
</protein>
<keyword evidence="1" id="KW-0472">Membrane</keyword>
<evidence type="ECO:0000313" key="4">
    <source>
        <dbReference type="EMBL" id="SKD09015.1"/>
    </source>
</evidence>
<dbReference type="RefSeq" id="WP_079472160.1">
    <property type="nucleotide sequence ID" value="NZ_FUZZ01000004.1"/>
</dbReference>
<name>A0A1T5P8D3_9BACT</name>
<feature type="region of interest" description="Disordered" evidence="2">
    <location>
        <begin position="1"/>
        <end position="85"/>
    </location>
</feature>
<dbReference type="InterPro" id="IPR050330">
    <property type="entry name" value="Bact_OuterMem_StrucFunc"/>
</dbReference>
<feature type="domain" description="OmpA-like" evidence="3">
    <location>
        <begin position="86"/>
        <end position="207"/>
    </location>
</feature>